<protein>
    <recommendedName>
        <fullName evidence="3">Ribonucleases P/MRP subunit Pop8-like domain-containing protein</fullName>
    </recommendedName>
</protein>
<dbReference type="PANTHER" id="PTHR28173:SF1">
    <property type="entry name" value="RIBONUCLEASES P_MRP PROTEIN SUBUNIT POP8"/>
    <property type="match status" value="1"/>
</dbReference>
<dbReference type="GO" id="GO:0000294">
    <property type="term" value="P:nuclear-transcribed mRNA catabolic process, RNase MRP-dependent"/>
    <property type="evidence" value="ECO:0007669"/>
    <property type="project" value="TreeGrafter"/>
</dbReference>
<feature type="domain" description="Ribonucleases P/MRP subunit Pop8-like" evidence="3">
    <location>
        <begin position="1020"/>
        <end position="1098"/>
    </location>
</feature>
<keyword evidence="5" id="KW-1185">Reference proteome</keyword>
<dbReference type="VEuPathDB" id="FungiDB:yc1106_07732"/>
<dbReference type="InterPro" id="IPR049128">
    <property type="entry name" value="Pop8-like_dom"/>
</dbReference>
<reference evidence="4" key="1">
    <citation type="submission" date="2021-12" db="EMBL/GenBank/DDBJ databases">
        <title>Curvularia clavata genome.</title>
        <authorList>
            <person name="Cao Y."/>
        </authorList>
    </citation>
    <scope>NUCLEOTIDE SEQUENCE</scope>
    <source>
        <strain evidence="4">Yc1106</strain>
    </source>
</reference>
<feature type="coiled-coil region" evidence="1">
    <location>
        <begin position="366"/>
        <end position="403"/>
    </location>
</feature>
<gene>
    <name evidence="4" type="ORF">yc1106_07732</name>
</gene>
<dbReference type="Pfam" id="PF20976">
    <property type="entry name" value="Pop8"/>
    <property type="match status" value="1"/>
</dbReference>
<dbReference type="GO" id="GO:0005655">
    <property type="term" value="C:nucleolar ribonuclease P complex"/>
    <property type="evidence" value="ECO:0007669"/>
    <property type="project" value="InterPro"/>
</dbReference>
<evidence type="ECO:0000256" key="1">
    <source>
        <dbReference type="SAM" id="Coils"/>
    </source>
</evidence>
<feature type="compositionally biased region" description="Basic and acidic residues" evidence="2">
    <location>
        <begin position="64"/>
        <end position="76"/>
    </location>
</feature>
<feature type="region of interest" description="Disordered" evidence="2">
    <location>
        <begin position="484"/>
        <end position="506"/>
    </location>
</feature>
<accession>A0A9Q8ZGU5</accession>
<feature type="coiled-coil region" evidence="1">
    <location>
        <begin position="530"/>
        <end position="557"/>
    </location>
</feature>
<name>A0A9Q8ZGU5_CURCL</name>
<feature type="compositionally biased region" description="Polar residues" evidence="2">
    <location>
        <begin position="83"/>
        <end position="106"/>
    </location>
</feature>
<dbReference type="GO" id="GO:0008033">
    <property type="term" value="P:tRNA processing"/>
    <property type="evidence" value="ECO:0007669"/>
    <property type="project" value="InterPro"/>
</dbReference>
<feature type="region of interest" description="Disordered" evidence="2">
    <location>
        <begin position="1"/>
        <end position="131"/>
    </location>
</feature>
<dbReference type="AlphaFoldDB" id="A0A9Q8ZGU5"/>
<dbReference type="OrthoDB" id="3438382at2759"/>
<evidence type="ECO:0000259" key="3">
    <source>
        <dbReference type="Pfam" id="PF20976"/>
    </source>
</evidence>
<evidence type="ECO:0000313" key="4">
    <source>
        <dbReference type="EMBL" id="USP80458.1"/>
    </source>
</evidence>
<dbReference type="GO" id="GO:0000171">
    <property type="term" value="F:ribonuclease MRP activity"/>
    <property type="evidence" value="ECO:0007669"/>
    <property type="project" value="TreeGrafter"/>
</dbReference>
<dbReference type="EMBL" id="CP089279">
    <property type="protein sequence ID" value="USP80458.1"/>
    <property type="molecule type" value="Genomic_DNA"/>
</dbReference>
<proteinExistence type="predicted"/>
<evidence type="ECO:0000313" key="5">
    <source>
        <dbReference type="Proteomes" id="UP001056012"/>
    </source>
</evidence>
<feature type="compositionally biased region" description="Polar residues" evidence="2">
    <location>
        <begin position="490"/>
        <end position="506"/>
    </location>
</feature>
<dbReference type="GO" id="GO:0004526">
    <property type="term" value="F:ribonuclease P activity"/>
    <property type="evidence" value="ECO:0007669"/>
    <property type="project" value="TreeGrafter"/>
</dbReference>
<feature type="region of interest" description="Disordered" evidence="2">
    <location>
        <begin position="204"/>
        <end position="225"/>
    </location>
</feature>
<feature type="compositionally biased region" description="Polar residues" evidence="2">
    <location>
        <begin position="966"/>
        <end position="986"/>
    </location>
</feature>
<dbReference type="InterPro" id="IPR020347">
    <property type="entry name" value="Pop8"/>
</dbReference>
<keyword evidence="1" id="KW-0175">Coiled coil</keyword>
<sequence>MSSGAAKRPLDPRARGNSPAGKRSRPLQAKHAAAPSPPPSRKPSGAGLSNVVPDSPKPVSGRNRPVDSAHGKERPQEVPGRSDQASRQVASAMSHRSGSGASTPTHRSAPPAPSMLPMDSREYANVVQGNDETINEKLPLGMQSLRKLQDRRRAIAAQASSTNGPALASNQLEVKLKAQQKEISQLRKERDEFERRLKEMETSLNNLSRSVDEQKQQQQDSSKDLQPLLTRLTALENSSLVSELQKTAIGAEAKTSALEKEMAMSKRSQESQKKEIARLDTWKTYQPKTSTDDLTTLATDKITKNIEEVTALIRREVTEVEARLDQRISSVEQSLQDTSSKAKDVKSLEAIIQEFPQRLADICKSVTNIELDVDSTNSKVERIEDDLLHLHQHTRRIKELEDEMDNCIDFRVHVRQTELPTLQKASEDITWRLRELEQSMRDQNKPTEKVFGEAEEAALLRSTKGQSAVGSVDIGNPTMRVDELERTKQGSESNRSSTPTISSASVNTLTRSVEQLAKDFKSLKHTQQEFRDSESKLADVIKRLDALEQNLQGLEALKTHAVSLEASHTEFHQRILSELHALQINLDSKITNIQMQQSSIPSEDAPAGGENSDPALATTTAVVLARMNDIQTELDSLSDDFNEAGQKIYEHSATIAVIKNQVPELFRQQFDPFKNTIDERFNRVNGKLDAHDVALAKLRKEFVDTHAANAQAQTIKADVQTVAKQVDSIAFALKDLEHRYQNISTEEMHQKMVHWFVQMYPTSAALTRDTTQLQQDVTRLKNYCNEILWVRNHSGVLRDLCKHGAQLQAIAQQYSTQNQEKIKQALSDAQVRLLQAQQAETETQKQVSQIAAQVAEMQAAAYQHRRDFDTMRDTLIEPNRDFFGLFGTVLGVLAQLQQVAESLNQNLPGTPLKLDWECYLPTLAEGSRAGAEEETARIQSTKGLPEFSAQIKPKPPVAMAQAITTNPAPTPLENTNTSANTDTSMPDASADTHAHNPNSTPQAKEKEPHILHQSTFRKLPWSYFHLTLTSASASTTPRSAPDLSPLLISPLLTSALRAYLGTMGAAIPIDILKTAGRDVWIRVPRQDARGVQAALSSWVGSVEGEDVGEGRGRVAVMWRVGGQSGVLGMVGGGDGRDMFG</sequence>
<dbReference type="PANTHER" id="PTHR28173">
    <property type="entry name" value="RIBONUCLEASES P/MRP PROTEIN SUBUNIT POP8"/>
    <property type="match status" value="1"/>
</dbReference>
<feature type="region of interest" description="Disordered" evidence="2">
    <location>
        <begin position="966"/>
        <end position="1008"/>
    </location>
</feature>
<evidence type="ECO:0000256" key="2">
    <source>
        <dbReference type="SAM" id="MobiDB-lite"/>
    </source>
</evidence>
<dbReference type="Proteomes" id="UP001056012">
    <property type="component" value="Chromosome 6"/>
</dbReference>
<organism evidence="4 5">
    <name type="scientific">Curvularia clavata</name>
    <dbReference type="NCBI Taxonomy" id="95742"/>
    <lineage>
        <taxon>Eukaryota</taxon>
        <taxon>Fungi</taxon>
        <taxon>Dikarya</taxon>
        <taxon>Ascomycota</taxon>
        <taxon>Pezizomycotina</taxon>
        <taxon>Dothideomycetes</taxon>
        <taxon>Pleosporomycetidae</taxon>
        <taxon>Pleosporales</taxon>
        <taxon>Pleosporineae</taxon>
        <taxon>Pleosporaceae</taxon>
        <taxon>Curvularia</taxon>
    </lineage>
</organism>
<dbReference type="GO" id="GO:0034965">
    <property type="term" value="P:intronic box C/D snoRNA processing"/>
    <property type="evidence" value="ECO:0007669"/>
    <property type="project" value="TreeGrafter"/>
</dbReference>
<dbReference type="GO" id="GO:0000172">
    <property type="term" value="C:ribonuclease MRP complex"/>
    <property type="evidence" value="ECO:0007669"/>
    <property type="project" value="InterPro"/>
</dbReference>